<proteinExistence type="predicted"/>
<evidence type="ECO:0000313" key="3">
    <source>
        <dbReference type="EMBL" id="KAJ7196059.1"/>
    </source>
</evidence>
<gene>
    <name evidence="2" type="ORF">GGX14DRAFT_403531</name>
    <name evidence="3" type="ORF">GGX14DRAFT_403539</name>
</gene>
<dbReference type="Proteomes" id="UP001219525">
    <property type="component" value="Unassembled WGS sequence"/>
</dbReference>
<evidence type="ECO:0000256" key="1">
    <source>
        <dbReference type="SAM" id="MobiDB-lite"/>
    </source>
</evidence>
<evidence type="ECO:0000313" key="4">
    <source>
        <dbReference type="Proteomes" id="UP001219525"/>
    </source>
</evidence>
<feature type="compositionally biased region" description="Polar residues" evidence="1">
    <location>
        <begin position="1"/>
        <end position="13"/>
    </location>
</feature>
<organism evidence="3 4">
    <name type="scientific">Mycena pura</name>
    <dbReference type="NCBI Taxonomy" id="153505"/>
    <lineage>
        <taxon>Eukaryota</taxon>
        <taxon>Fungi</taxon>
        <taxon>Dikarya</taxon>
        <taxon>Basidiomycota</taxon>
        <taxon>Agaricomycotina</taxon>
        <taxon>Agaricomycetes</taxon>
        <taxon>Agaricomycetidae</taxon>
        <taxon>Agaricales</taxon>
        <taxon>Marasmiineae</taxon>
        <taxon>Mycenaceae</taxon>
        <taxon>Mycena</taxon>
    </lineage>
</organism>
<dbReference type="SUPFAM" id="SSF56973">
    <property type="entry name" value="Aerolisin/ETX pore-forming domain"/>
    <property type="match status" value="1"/>
</dbReference>
<reference evidence="3" key="1">
    <citation type="submission" date="2023-03" db="EMBL/GenBank/DDBJ databases">
        <title>Massive genome expansion in bonnet fungi (Mycena s.s.) driven by repeated elements and novel gene families across ecological guilds.</title>
        <authorList>
            <consortium name="Lawrence Berkeley National Laboratory"/>
            <person name="Harder C.B."/>
            <person name="Miyauchi S."/>
            <person name="Viragh M."/>
            <person name="Kuo A."/>
            <person name="Thoen E."/>
            <person name="Andreopoulos B."/>
            <person name="Lu D."/>
            <person name="Skrede I."/>
            <person name="Drula E."/>
            <person name="Henrissat B."/>
            <person name="Morin E."/>
            <person name="Kohler A."/>
            <person name="Barry K."/>
            <person name="LaButti K."/>
            <person name="Morin E."/>
            <person name="Salamov A."/>
            <person name="Lipzen A."/>
            <person name="Mereny Z."/>
            <person name="Hegedus B."/>
            <person name="Baldrian P."/>
            <person name="Stursova M."/>
            <person name="Weitz H."/>
            <person name="Taylor A."/>
            <person name="Grigoriev I.V."/>
            <person name="Nagy L.G."/>
            <person name="Martin F."/>
            <person name="Kauserud H."/>
        </authorList>
    </citation>
    <scope>NUCLEOTIDE SEQUENCE</scope>
    <source>
        <strain evidence="3">9144</strain>
    </source>
</reference>
<accession>A0AAD6UXK2</accession>
<evidence type="ECO:0000313" key="2">
    <source>
        <dbReference type="EMBL" id="KAJ7196051.1"/>
    </source>
</evidence>
<sequence>MSSQPSTVPTNALVSDPGVKHTQVEENVEHTAPVTKSLAAPRDLHDYRVHTPAYGPARTFAGQVTIYNRPGDEGMFAVINRYLERVQWIQIMAWRNDTDATQQYQVSYTTGLTITQGSDVTNGFSLGASYEGMSIGFEHSTRTFRSTETTSSKTTTLTVNVHPRSELVFYQRRFDFRDNITFINDAWGQWWNIGPWGGYTPLTTKVTSVNIMAEEYFTNSARLPEGPGSVAVDSVAAASLAGWTRQRDNVTQRAKNVLTSMGL</sequence>
<feature type="region of interest" description="Disordered" evidence="1">
    <location>
        <begin position="1"/>
        <end position="22"/>
    </location>
</feature>
<dbReference type="EMBL" id="JARJCW010000086">
    <property type="protein sequence ID" value="KAJ7196059.1"/>
    <property type="molecule type" value="Genomic_DNA"/>
</dbReference>
<name>A0AAD6UXK2_9AGAR</name>
<comment type="caution">
    <text evidence="3">The sequence shown here is derived from an EMBL/GenBank/DDBJ whole genome shotgun (WGS) entry which is preliminary data.</text>
</comment>
<dbReference type="AlphaFoldDB" id="A0AAD6UXK2"/>
<dbReference type="EMBL" id="JARJCW010000086">
    <property type="protein sequence ID" value="KAJ7196051.1"/>
    <property type="molecule type" value="Genomic_DNA"/>
</dbReference>
<keyword evidence="4" id="KW-1185">Reference proteome</keyword>
<protein>
    <submittedName>
        <fullName evidence="3">Uncharacterized protein</fullName>
    </submittedName>
</protein>